<dbReference type="PRINTS" id="PR01415">
    <property type="entry name" value="ANKYRIN"/>
</dbReference>
<dbReference type="RefSeq" id="XP_016596037.1">
    <property type="nucleotide sequence ID" value="XM_016743315.1"/>
</dbReference>
<evidence type="ECO:0000313" key="5">
    <source>
        <dbReference type="Proteomes" id="UP000030143"/>
    </source>
</evidence>
<dbReference type="HOGENOM" id="CLU_1023442_0_0_1"/>
<dbReference type="Proteomes" id="UP000030143">
    <property type="component" value="Unassembled WGS sequence"/>
</dbReference>
<proteinExistence type="predicted"/>
<organism evidence="4 5">
    <name type="scientific">Penicillium expansum</name>
    <name type="common">Blue mold rot fungus</name>
    <dbReference type="NCBI Taxonomy" id="27334"/>
    <lineage>
        <taxon>Eukaryota</taxon>
        <taxon>Fungi</taxon>
        <taxon>Dikarya</taxon>
        <taxon>Ascomycota</taxon>
        <taxon>Pezizomycotina</taxon>
        <taxon>Eurotiomycetes</taxon>
        <taxon>Eurotiomycetidae</taxon>
        <taxon>Eurotiales</taxon>
        <taxon>Aspergillaceae</taxon>
        <taxon>Penicillium</taxon>
    </lineage>
</organism>
<feature type="repeat" description="ANK" evidence="3">
    <location>
        <begin position="190"/>
        <end position="222"/>
    </location>
</feature>
<feature type="repeat" description="ANK" evidence="3">
    <location>
        <begin position="9"/>
        <end position="31"/>
    </location>
</feature>
<dbReference type="InterPro" id="IPR002110">
    <property type="entry name" value="Ankyrin_rpt"/>
</dbReference>
<dbReference type="Pfam" id="PF12796">
    <property type="entry name" value="Ank_2"/>
    <property type="match status" value="2"/>
</dbReference>
<dbReference type="EMBL" id="JQFZ01000250">
    <property type="protein sequence ID" value="KGO53435.1"/>
    <property type="molecule type" value="Genomic_DNA"/>
</dbReference>
<reference evidence="4 5" key="1">
    <citation type="journal article" date="2015" name="Mol. Plant Microbe Interact.">
        <title>Genome, transcriptome, and functional analyses of Penicillium expansum provide new insights into secondary metabolism and pathogenicity.</title>
        <authorList>
            <person name="Ballester A.R."/>
            <person name="Marcet-Houben M."/>
            <person name="Levin E."/>
            <person name="Sela N."/>
            <person name="Selma-Lazaro C."/>
            <person name="Carmona L."/>
            <person name="Wisniewski M."/>
            <person name="Droby S."/>
            <person name="Gonzalez-Candelas L."/>
            <person name="Gabaldon T."/>
        </authorList>
    </citation>
    <scope>NUCLEOTIDE SEQUENCE [LARGE SCALE GENOMIC DNA]</scope>
    <source>
        <strain evidence="4 5">MD-8</strain>
    </source>
</reference>
<dbReference type="PANTHER" id="PTHR24166">
    <property type="entry name" value="ROLLING PEBBLES, ISOFORM B"/>
    <property type="match status" value="1"/>
</dbReference>
<sequence>MSPRTRDGDENIPLHSAVKGGHIEVAKLLLECDSTASRAWNKRGEKALHLCSESGNEAMVQLLLDSNPMTTASGCGETALHRAAQNSHAKVCEILMRYDDSHKLGWQLCMIGIKAQIAQKDLCQHTPFVYAVKGGYADIVGLFLRGKWVSSEAKDGFKDILFHEAVRAGQCDIVQVFLDYGAPIDLKGRDGKRALHLAADSRNLEMARLLLGNGASPKIKDSIGNTPRQRSWDSQVTMLIREYEDRAASAGGKIKKVAPVKAAVAAPPEYVA</sequence>
<keyword evidence="1" id="KW-0677">Repeat</keyword>
<dbReference type="PROSITE" id="PS50088">
    <property type="entry name" value="ANK_REPEAT"/>
    <property type="match status" value="2"/>
</dbReference>
<dbReference type="STRING" id="27334.A0A0A2JMC2"/>
<dbReference type="GeneID" id="27678734"/>
<name>A0A0A2JMC2_PENEN</name>
<keyword evidence="5" id="KW-1185">Reference proteome</keyword>
<protein>
    <submittedName>
        <fullName evidence="4">Uncharacterized protein</fullName>
    </submittedName>
</protein>
<dbReference type="PANTHER" id="PTHR24166:SF48">
    <property type="entry name" value="PROTEIN VAPYRIN"/>
    <property type="match status" value="1"/>
</dbReference>
<comment type="caution">
    <text evidence="4">The sequence shown here is derived from an EMBL/GenBank/DDBJ whole genome shotgun (WGS) entry which is preliminary data.</text>
</comment>
<evidence type="ECO:0000256" key="3">
    <source>
        <dbReference type="PROSITE-ProRule" id="PRU00023"/>
    </source>
</evidence>
<dbReference type="SMART" id="SM00248">
    <property type="entry name" value="ANK"/>
    <property type="match status" value="6"/>
</dbReference>
<evidence type="ECO:0000256" key="1">
    <source>
        <dbReference type="ARBA" id="ARBA00022737"/>
    </source>
</evidence>
<dbReference type="InterPro" id="IPR050889">
    <property type="entry name" value="Dendritic_Spine_Reg/Scaffold"/>
</dbReference>
<evidence type="ECO:0000313" key="4">
    <source>
        <dbReference type="EMBL" id="KGO53435.1"/>
    </source>
</evidence>
<gene>
    <name evidence="4" type="ORF">PEX2_060420</name>
</gene>
<dbReference type="SUPFAM" id="SSF48403">
    <property type="entry name" value="Ankyrin repeat"/>
    <property type="match status" value="1"/>
</dbReference>
<dbReference type="InterPro" id="IPR036770">
    <property type="entry name" value="Ankyrin_rpt-contain_sf"/>
</dbReference>
<dbReference type="PROSITE" id="PS50297">
    <property type="entry name" value="ANK_REP_REGION"/>
    <property type="match status" value="2"/>
</dbReference>
<accession>A0A0A2JMC2</accession>
<dbReference type="VEuPathDB" id="FungiDB:PEXP_068840"/>
<evidence type="ECO:0000256" key="2">
    <source>
        <dbReference type="ARBA" id="ARBA00023043"/>
    </source>
</evidence>
<keyword evidence="2 3" id="KW-0040">ANK repeat</keyword>
<dbReference type="Gene3D" id="1.25.40.20">
    <property type="entry name" value="Ankyrin repeat-containing domain"/>
    <property type="match status" value="2"/>
</dbReference>
<dbReference type="AlphaFoldDB" id="A0A0A2JMC2"/>
<dbReference type="Pfam" id="PF00023">
    <property type="entry name" value="Ank"/>
    <property type="match status" value="1"/>
</dbReference>